<evidence type="ECO:0008006" key="6">
    <source>
        <dbReference type="Google" id="ProtNLM"/>
    </source>
</evidence>
<dbReference type="Pfam" id="PF05724">
    <property type="entry name" value="TPMT"/>
    <property type="match status" value="1"/>
</dbReference>
<gene>
    <name evidence="4" type="ORF">C1752_04499</name>
</gene>
<keyword evidence="1" id="KW-0489">Methyltransferase</keyword>
<dbReference type="Gene3D" id="3.40.50.150">
    <property type="entry name" value="Vaccinia Virus protein VP39"/>
    <property type="match status" value="1"/>
</dbReference>
<dbReference type="AlphaFoldDB" id="A0A2W1JSY5"/>
<evidence type="ECO:0000313" key="5">
    <source>
        <dbReference type="Proteomes" id="UP000248857"/>
    </source>
</evidence>
<dbReference type="Proteomes" id="UP000248857">
    <property type="component" value="Unassembled WGS sequence"/>
</dbReference>
<proteinExistence type="predicted"/>
<dbReference type="GO" id="GO:0008757">
    <property type="term" value="F:S-adenosylmethionine-dependent methyltransferase activity"/>
    <property type="evidence" value="ECO:0007669"/>
    <property type="project" value="InterPro"/>
</dbReference>
<sequence length="220" mass="24635">MFEQQPETLRQTVQQLSATASTDPTGWFDVLYQKAQGDTAQVPWAKLAPHPYLQDWLSQQSQLQAPTSALVIGCGLGDDAERLQELGYGVRAFDVSPTAIAWCQKRFPQSDVHYAVADLLNLESNWEPAEFVFECRNIQALPLEVRSQAIQSISRLVAPQGTLLVVTRLREDEAAPEGPPWPLSESELAEFAKQGLKEVNRAQFLEGDPAITQVRIEYRR</sequence>
<name>A0A2W1JSY5_9CYAN</name>
<accession>A0A2W1JSY5</accession>
<dbReference type="GO" id="GO:0032259">
    <property type="term" value="P:methylation"/>
    <property type="evidence" value="ECO:0007669"/>
    <property type="project" value="UniProtKB-KW"/>
</dbReference>
<comment type="caution">
    <text evidence="4">The sequence shown here is derived from an EMBL/GenBank/DDBJ whole genome shotgun (WGS) entry which is preliminary data.</text>
</comment>
<keyword evidence="3" id="KW-0949">S-adenosyl-L-methionine</keyword>
<keyword evidence="5" id="KW-1185">Reference proteome</keyword>
<organism evidence="4 5">
    <name type="scientific">Acaryochloris thomasi RCC1774</name>
    <dbReference type="NCBI Taxonomy" id="1764569"/>
    <lineage>
        <taxon>Bacteria</taxon>
        <taxon>Bacillati</taxon>
        <taxon>Cyanobacteriota</taxon>
        <taxon>Cyanophyceae</taxon>
        <taxon>Acaryochloridales</taxon>
        <taxon>Acaryochloridaceae</taxon>
        <taxon>Acaryochloris</taxon>
        <taxon>Acaryochloris thomasi</taxon>
    </lineage>
</organism>
<protein>
    <recommendedName>
        <fullName evidence="6">Class I SAM-dependent methyltransferase</fullName>
    </recommendedName>
</protein>
<dbReference type="SUPFAM" id="SSF53335">
    <property type="entry name" value="S-adenosyl-L-methionine-dependent methyltransferases"/>
    <property type="match status" value="1"/>
</dbReference>
<evidence type="ECO:0000313" key="4">
    <source>
        <dbReference type="EMBL" id="PZD71807.1"/>
    </source>
</evidence>
<keyword evidence="2" id="KW-0808">Transferase</keyword>
<dbReference type="InterPro" id="IPR029063">
    <property type="entry name" value="SAM-dependent_MTases_sf"/>
</dbReference>
<evidence type="ECO:0000256" key="2">
    <source>
        <dbReference type="ARBA" id="ARBA00022679"/>
    </source>
</evidence>
<evidence type="ECO:0000256" key="3">
    <source>
        <dbReference type="ARBA" id="ARBA00022691"/>
    </source>
</evidence>
<dbReference type="CDD" id="cd02440">
    <property type="entry name" value="AdoMet_MTases"/>
    <property type="match status" value="1"/>
</dbReference>
<dbReference type="OrthoDB" id="9804312at2"/>
<dbReference type="InterPro" id="IPR008854">
    <property type="entry name" value="TPMT"/>
</dbReference>
<reference evidence="4 5" key="1">
    <citation type="journal article" date="2018" name="Sci. Rep.">
        <title>A novel species of the marine cyanobacterium Acaryochloris with a unique pigment content and lifestyle.</title>
        <authorList>
            <person name="Partensky F."/>
            <person name="Six C."/>
            <person name="Ratin M."/>
            <person name="Garczarek L."/>
            <person name="Vaulot D."/>
            <person name="Probert I."/>
            <person name="Calteau A."/>
            <person name="Gourvil P."/>
            <person name="Marie D."/>
            <person name="Grebert T."/>
            <person name="Bouchier C."/>
            <person name="Le Panse S."/>
            <person name="Gachenot M."/>
            <person name="Rodriguez F."/>
            <person name="Garrido J.L."/>
        </authorList>
    </citation>
    <scope>NUCLEOTIDE SEQUENCE [LARGE SCALE GENOMIC DNA]</scope>
    <source>
        <strain evidence="4 5">RCC1774</strain>
    </source>
</reference>
<evidence type="ECO:0000256" key="1">
    <source>
        <dbReference type="ARBA" id="ARBA00022603"/>
    </source>
</evidence>
<dbReference type="EMBL" id="PQWO01000014">
    <property type="protein sequence ID" value="PZD71807.1"/>
    <property type="molecule type" value="Genomic_DNA"/>
</dbReference>
<dbReference type="RefSeq" id="WP_110987727.1">
    <property type="nucleotide sequence ID" value="NZ_CAWNWM010000014.1"/>
</dbReference>